<protein>
    <recommendedName>
        <fullName evidence="11">Potassium-transporting ATPase KdpC subunit</fullName>
    </recommendedName>
    <alternativeName>
        <fullName evidence="11">ATP phosphohydrolase [potassium-transporting] C chain</fullName>
    </alternativeName>
    <alternativeName>
        <fullName evidence="11">Potassium-binding and translocating subunit C</fullName>
    </alternativeName>
    <alternativeName>
        <fullName evidence="11">Potassium-translocating ATPase C chain</fullName>
    </alternativeName>
</protein>
<organism evidence="12 13">
    <name type="scientific">Mesoterricola silvestris</name>
    <dbReference type="NCBI Taxonomy" id="2927979"/>
    <lineage>
        <taxon>Bacteria</taxon>
        <taxon>Pseudomonadati</taxon>
        <taxon>Acidobacteriota</taxon>
        <taxon>Holophagae</taxon>
        <taxon>Holophagales</taxon>
        <taxon>Holophagaceae</taxon>
        <taxon>Mesoterricola</taxon>
    </lineage>
</organism>
<dbReference type="PIRSF" id="PIRSF001296">
    <property type="entry name" value="K_ATPase_KdpC"/>
    <property type="match status" value="1"/>
</dbReference>
<keyword evidence="3 11" id="KW-0633">Potassium transport</keyword>
<keyword evidence="5 11" id="KW-0547">Nucleotide-binding</keyword>
<dbReference type="GO" id="GO:0008556">
    <property type="term" value="F:P-type potassium transmembrane transporter activity"/>
    <property type="evidence" value="ECO:0007669"/>
    <property type="project" value="InterPro"/>
</dbReference>
<dbReference type="PANTHER" id="PTHR30042">
    <property type="entry name" value="POTASSIUM-TRANSPORTING ATPASE C CHAIN"/>
    <property type="match status" value="1"/>
</dbReference>
<dbReference type="PANTHER" id="PTHR30042:SF2">
    <property type="entry name" value="POTASSIUM-TRANSPORTING ATPASE KDPC SUBUNIT"/>
    <property type="match status" value="1"/>
</dbReference>
<evidence type="ECO:0000313" key="12">
    <source>
        <dbReference type="EMBL" id="BDU72894.1"/>
    </source>
</evidence>
<dbReference type="HAMAP" id="MF_00276">
    <property type="entry name" value="KdpC"/>
    <property type="match status" value="1"/>
</dbReference>
<evidence type="ECO:0000256" key="1">
    <source>
        <dbReference type="ARBA" id="ARBA00022448"/>
    </source>
</evidence>
<comment type="function">
    <text evidence="11">Part of the high-affinity ATP-driven potassium transport (or Kdp) system, which catalyzes the hydrolysis of ATP coupled with the electrogenic transport of potassium into the cytoplasm. This subunit acts as a catalytic chaperone that increases the ATP-binding affinity of the ATP-hydrolyzing subunit KdpB by the formation of a transient KdpB/KdpC/ATP ternary complex.</text>
</comment>
<proteinExistence type="inferred from homology"/>
<dbReference type="Proteomes" id="UP001238179">
    <property type="component" value="Chromosome"/>
</dbReference>
<dbReference type="AlphaFoldDB" id="A0AA48GKI5"/>
<dbReference type="EMBL" id="AP027080">
    <property type="protein sequence ID" value="BDU72894.1"/>
    <property type="molecule type" value="Genomic_DNA"/>
</dbReference>
<reference evidence="13" key="1">
    <citation type="journal article" date="2023" name="Int. J. Syst. Evol. Microbiol.">
        <title>Mesoterricola silvestris gen. nov., sp. nov., Mesoterricola sediminis sp. nov., Geothrix oryzae sp. nov., Geothrix edaphica sp. nov., Geothrix rubra sp. nov., and Geothrix limicola sp. nov., six novel members of Acidobacteriota isolated from soils.</title>
        <authorList>
            <person name="Itoh H."/>
            <person name="Sugisawa Y."/>
            <person name="Mise K."/>
            <person name="Xu Z."/>
            <person name="Kuniyasu M."/>
            <person name="Ushijima N."/>
            <person name="Kawano K."/>
            <person name="Kobayashi E."/>
            <person name="Shiratori Y."/>
            <person name="Masuda Y."/>
            <person name="Senoo K."/>
        </authorList>
    </citation>
    <scope>NUCLEOTIDE SEQUENCE [LARGE SCALE GENOMIC DNA]</scope>
    <source>
        <strain evidence="13">W79</strain>
    </source>
</reference>
<evidence type="ECO:0000256" key="4">
    <source>
        <dbReference type="ARBA" id="ARBA00022692"/>
    </source>
</evidence>
<evidence type="ECO:0000256" key="10">
    <source>
        <dbReference type="ARBA" id="ARBA00023136"/>
    </source>
</evidence>
<evidence type="ECO:0000256" key="6">
    <source>
        <dbReference type="ARBA" id="ARBA00022840"/>
    </source>
</evidence>
<keyword evidence="4 11" id="KW-0812">Transmembrane</keyword>
<accession>A0AA48GKI5</accession>
<dbReference type="NCBIfam" id="TIGR00681">
    <property type="entry name" value="kdpC"/>
    <property type="match status" value="1"/>
</dbReference>
<evidence type="ECO:0000256" key="11">
    <source>
        <dbReference type="HAMAP-Rule" id="MF_00276"/>
    </source>
</evidence>
<evidence type="ECO:0000256" key="8">
    <source>
        <dbReference type="ARBA" id="ARBA00022989"/>
    </source>
</evidence>
<evidence type="ECO:0000256" key="2">
    <source>
        <dbReference type="ARBA" id="ARBA00022475"/>
    </source>
</evidence>
<evidence type="ECO:0000313" key="13">
    <source>
        <dbReference type="Proteomes" id="UP001238179"/>
    </source>
</evidence>
<evidence type="ECO:0000256" key="9">
    <source>
        <dbReference type="ARBA" id="ARBA00023065"/>
    </source>
</evidence>
<evidence type="ECO:0000256" key="3">
    <source>
        <dbReference type="ARBA" id="ARBA00022538"/>
    </source>
</evidence>
<comment type="subcellular location">
    <subcellularLocation>
        <location evidence="11">Cell membrane</location>
        <topology evidence="11">Single-pass membrane protein</topology>
    </subcellularLocation>
</comment>
<evidence type="ECO:0000256" key="7">
    <source>
        <dbReference type="ARBA" id="ARBA00022958"/>
    </source>
</evidence>
<keyword evidence="8 11" id="KW-1133">Transmembrane helix</keyword>
<dbReference type="Pfam" id="PF02669">
    <property type="entry name" value="KdpC"/>
    <property type="match status" value="1"/>
</dbReference>
<keyword evidence="13" id="KW-1185">Reference proteome</keyword>
<keyword evidence="6 11" id="KW-0067">ATP-binding</keyword>
<name>A0AA48GKI5_9BACT</name>
<dbReference type="GO" id="GO:0005886">
    <property type="term" value="C:plasma membrane"/>
    <property type="evidence" value="ECO:0007669"/>
    <property type="project" value="UniProtKB-SubCell"/>
</dbReference>
<keyword evidence="10 11" id="KW-0472">Membrane</keyword>
<keyword evidence="1 11" id="KW-0813">Transport</keyword>
<evidence type="ECO:0000256" key="5">
    <source>
        <dbReference type="ARBA" id="ARBA00022741"/>
    </source>
</evidence>
<comment type="subunit">
    <text evidence="11">The system is composed of three essential subunits: KdpA, KdpB and KdpC.</text>
</comment>
<dbReference type="KEGG" id="msil:METEAL_20680"/>
<dbReference type="GO" id="GO:0005524">
    <property type="term" value="F:ATP binding"/>
    <property type="evidence" value="ECO:0007669"/>
    <property type="project" value="UniProtKB-UniRule"/>
</dbReference>
<dbReference type="InterPro" id="IPR003820">
    <property type="entry name" value="KdpC"/>
</dbReference>
<sequence length="188" mass="19551">MSLLRPALAVTGSLVLITGLAYPLALTGAGRILFPRQAQGSLLYRDGRIVGSRLIGQHTEDPAYFWGRLSAAAFPTDAAHSSGSNLAPSNPALAAAAQGRIRALRLADPGNPLPVPVDLVTASASGLDPHITPAAADYQVRRVARARGLPEAEVRARVARATSGRLLGLFGEPRVDVLALNLSLGAPR</sequence>
<gene>
    <name evidence="11 12" type="primary">kdpC</name>
    <name evidence="12" type="ORF">METEAL_20680</name>
</gene>
<dbReference type="RefSeq" id="WP_316415808.1">
    <property type="nucleotide sequence ID" value="NZ_AP027080.1"/>
</dbReference>
<comment type="similarity">
    <text evidence="11">Belongs to the KdpC family.</text>
</comment>
<dbReference type="NCBIfam" id="NF001454">
    <property type="entry name" value="PRK00315.1"/>
    <property type="match status" value="1"/>
</dbReference>
<keyword evidence="7 11" id="KW-0630">Potassium</keyword>
<keyword evidence="2 11" id="KW-1003">Cell membrane</keyword>
<keyword evidence="9 11" id="KW-0406">Ion transport</keyword>